<evidence type="ECO:0000256" key="1">
    <source>
        <dbReference type="SAM" id="MobiDB-lite"/>
    </source>
</evidence>
<evidence type="ECO:0000313" key="4">
    <source>
        <dbReference type="Proteomes" id="UP001275440"/>
    </source>
</evidence>
<keyword evidence="4" id="KW-1185">Reference proteome</keyword>
<evidence type="ECO:0000313" key="3">
    <source>
        <dbReference type="EMBL" id="MDV2474451.1"/>
    </source>
</evidence>
<dbReference type="Pfam" id="PF11271">
    <property type="entry name" value="PorA"/>
    <property type="match status" value="1"/>
</dbReference>
<protein>
    <submittedName>
        <fullName evidence="3">DUF3068 domain-containing protein</fullName>
    </submittedName>
</protein>
<feature type="region of interest" description="Disordered" evidence="1">
    <location>
        <begin position="362"/>
        <end position="387"/>
    </location>
</feature>
<proteinExistence type="predicted"/>
<name>A0ABU3WKD4_9NOCA</name>
<keyword evidence="2" id="KW-0472">Membrane</keyword>
<keyword evidence="2" id="KW-1133">Transmembrane helix</keyword>
<dbReference type="EMBL" id="WBMO01000001">
    <property type="protein sequence ID" value="MDV2474451.1"/>
    <property type="molecule type" value="Genomic_DNA"/>
</dbReference>
<gene>
    <name evidence="3" type="ORF">F8M49_01705</name>
</gene>
<accession>A0ABU3WKD4</accession>
<feature type="transmembrane region" description="Helical" evidence="2">
    <location>
        <begin position="36"/>
        <end position="56"/>
    </location>
</feature>
<evidence type="ECO:0000256" key="2">
    <source>
        <dbReference type="SAM" id="Phobius"/>
    </source>
</evidence>
<dbReference type="Proteomes" id="UP001275440">
    <property type="component" value="Unassembled WGS sequence"/>
</dbReference>
<reference evidence="3 4" key="1">
    <citation type="submission" date="2019-10" db="EMBL/GenBank/DDBJ databases">
        <title>Draft Genome Assembly of Rhodococcus zopfii DSM44189.</title>
        <authorList>
            <person name="Sutton J.M."/>
            <person name="Akob D.M."/>
            <person name="Bushman T.J."/>
        </authorList>
    </citation>
    <scope>NUCLEOTIDE SEQUENCE [LARGE SCALE GENOMIC DNA]</scope>
    <source>
        <strain evidence="3 4">DSM 44189</strain>
    </source>
</reference>
<dbReference type="InterPro" id="IPR021424">
    <property type="entry name" value="PorA"/>
</dbReference>
<comment type="caution">
    <text evidence="3">The sequence shown here is derived from an EMBL/GenBank/DDBJ whole genome shotgun (WGS) entry which is preliminary data.</text>
</comment>
<keyword evidence="2" id="KW-0812">Transmembrane</keyword>
<sequence>MTSFGGIERSPQRRWSVGRCCLQSQEDHVALRRSSLVLAVVGVLLIAAAALIRFVAVPSMTKLPTEIDSESTYTGSLQSFDPSKFALGDGVAFTVARHVDVEHVDGDVAVITTVAETQRPDGNSTSSHTYAISRVDYTQRPAPEGFEVEDQKGAMTFSLPMNPDPDGNALYYTVTREPIPLEHVGDSVLEGRDVFELRGDRTAPIVDPEVLTPAQAGIAAMAGVGDGSVLPKQILGILAGFLPPEQAQPLTAALATQPDLVPVVLTADTTIEMDVDTRFGTPLRTVQDQTTVLNMKAGDELIPLLDLSRAVVSTDNASVANAASKLSSSETMLDIVAGWLPLLLTAIGVVLIVVGIARRGRPAPTTPPAGEADGASGDVLESTGPGT</sequence>
<feature type="transmembrane region" description="Helical" evidence="2">
    <location>
        <begin position="336"/>
        <end position="357"/>
    </location>
</feature>
<organism evidence="3 4">
    <name type="scientific">Rhodococcus zopfii</name>
    <dbReference type="NCBI Taxonomy" id="43772"/>
    <lineage>
        <taxon>Bacteria</taxon>
        <taxon>Bacillati</taxon>
        <taxon>Actinomycetota</taxon>
        <taxon>Actinomycetes</taxon>
        <taxon>Mycobacteriales</taxon>
        <taxon>Nocardiaceae</taxon>
        <taxon>Rhodococcus</taxon>
    </lineage>
</organism>